<protein>
    <submittedName>
        <fullName evidence="1">Uncharacterized protein</fullName>
    </submittedName>
</protein>
<dbReference type="AlphaFoldDB" id="A0AAP8QG99"/>
<comment type="caution">
    <text evidence="1">The sequence shown here is derived from an EMBL/GenBank/DDBJ whole genome shotgun (WGS) entry which is preliminary data.</text>
</comment>
<gene>
    <name evidence="1" type="ORF">C4A77_06390</name>
</gene>
<organism evidence="1 2">
    <name type="scientific">Brevibacillus laterosporus</name>
    <name type="common">Bacillus laterosporus</name>
    <dbReference type="NCBI Taxonomy" id="1465"/>
    <lineage>
        <taxon>Bacteria</taxon>
        <taxon>Bacillati</taxon>
        <taxon>Bacillota</taxon>
        <taxon>Bacilli</taxon>
        <taxon>Bacillales</taxon>
        <taxon>Paenibacillaceae</taxon>
        <taxon>Brevibacillus</taxon>
    </lineage>
</organism>
<dbReference type="RefSeq" id="WP_104031211.1">
    <property type="nucleotide sequence ID" value="NZ_PRKQ01000005.1"/>
</dbReference>
<sequence length="94" mass="10536">MINDALLSGNYLEAMNKAKDMKLEDLSGCLASSLLSHLLRHIDGAYKSALFHSRRALELSPNIISLKENLLFFHTVPDRLICKEEAILLAKEVL</sequence>
<dbReference type="EMBL" id="PRKQ01000005">
    <property type="protein sequence ID" value="PPB08912.1"/>
    <property type="molecule type" value="Genomic_DNA"/>
</dbReference>
<proteinExistence type="predicted"/>
<dbReference type="Proteomes" id="UP000239759">
    <property type="component" value="Unassembled WGS sequence"/>
</dbReference>
<name>A0AAP8QG99_BRELA</name>
<evidence type="ECO:0000313" key="2">
    <source>
        <dbReference type="Proteomes" id="UP000239759"/>
    </source>
</evidence>
<reference evidence="1 2" key="1">
    <citation type="submission" date="2018-02" db="EMBL/GenBank/DDBJ databases">
        <title>Comparative analysis of genomes of three Brevibacillus laterosporus strains producers of potent antimicrobials isolated from silage.</title>
        <authorList>
            <person name="Kojic M."/>
            <person name="Miljkovic M."/>
            <person name="Studholme D."/>
            <person name="Filipic B."/>
        </authorList>
    </citation>
    <scope>NUCLEOTIDE SEQUENCE [LARGE SCALE GENOMIC DNA]</scope>
    <source>
        <strain evidence="1 2">BGSP11</strain>
    </source>
</reference>
<evidence type="ECO:0000313" key="1">
    <source>
        <dbReference type="EMBL" id="PPB08912.1"/>
    </source>
</evidence>
<accession>A0AAP8QG99</accession>